<comment type="caution">
    <text evidence="1">The sequence shown here is derived from an EMBL/GenBank/DDBJ whole genome shotgun (WGS) entry which is preliminary data.</text>
</comment>
<evidence type="ECO:0000313" key="1">
    <source>
        <dbReference type="EMBL" id="MVT10550.1"/>
    </source>
</evidence>
<dbReference type="PROSITE" id="PS51257">
    <property type="entry name" value="PROKAR_LIPOPROTEIN"/>
    <property type="match status" value="1"/>
</dbReference>
<sequence length="193" mass="21291">MKKKIVLLACSIALFVACKKDDEDPQVLQITPEIVTGYLGKDYSVIEPSLKNKKDYQYTKLNNGQVEAAISLPAIDPAAPGQHYKLLLNLQSGNKVSIINLGCTDTLDPASGNKNFLYFYEHTAAKMGATIVQRQWVNPPNNEVTMVTPDSLVVALKAGKAPQPSLSWQTNSRALDLVYFSSERSFNMYLSGY</sequence>
<keyword evidence="2" id="KW-1185">Reference proteome</keyword>
<name>A0A7K1U8E4_9BACT</name>
<accession>A0A7K1U8E4</accession>
<organism evidence="1 2">
    <name type="scientific">Chitinophaga tropicalis</name>
    <dbReference type="NCBI Taxonomy" id="2683588"/>
    <lineage>
        <taxon>Bacteria</taxon>
        <taxon>Pseudomonadati</taxon>
        <taxon>Bacteroidota</taxon>
        <taxon>Chitinophagia</taxon>
        <taxon>Chitinophagales</taxon>
        <taxon>Chitinophagaceae</taxon>
        <taxon>Chitinophaga</taxon>
    </lineage>
</organism>
<protein>
    <submittedName>
        <fullName evidence="1">Uncharacterized protein</fullName>
    </submittedName>
</protein>
<gene>
    <name evidence="1" type="ORF">GO493_19915</name>
</gene>
<evidence type="ECO:0000313" key="2">
    <source>
        <dbReference type="Proteomes" id="UP000461730"/>
    </source>
</evidence>
<proteinExistence type="predicted"/>
<reference evidence="1 2" key="1">
    <citation type="submission" date="2019-12" db="EMBL/GenBank/DDBJ databases">
        <title>Chitinophaga sp. strain ysch24 (GDMCC 1.1355), whole genome shotgun sequence.</title>
        <authorList>
            <person name="Zhang X."/>
        </authorList>
    </citation>
    <scope>NUCLEOTIDE SEQUENCE [LARGE SCALE GENOMIC DNA]</scope>
    <source>
        <strain evidence="2">ysch24</strain>
    </source>
</reference>
<dbReference type="AlphaFoldDB" id="A0A7K1U8E4"/>
<dbReference type="EMBL" id="WRXN01000009">
    <property type="protein sequence ID" value="MVT10550.1"/>
    <property type="molecule type" value="Genomic_DNA"/>
</dbReference>
<dbReference type="RefSeq" id="WP_157307993.1">
    <property type="nucleotide sequence ID" value="NZ_WRXN01000009.1"/>
</dbReference>
<dbReference type="Proteomes" id="UP000461730">
    <property type="component" value="Unassembled WGS sequence"/>
</dbReference>